<dbReference type="Gene3D" id="3.90.650.10">
    <property type="entry name" value="PurM-like C-terminal domain"/>
    <property type="match status" value="2"/>
</dbReference>
<evidence type="ECO:0000256" key="2">
    <source>
        <dbReference type="ARBA" id="ARBA00022598"/>
    </source>
</evidence>
<dbReference type="AlphaFoldDB" id="A0A7V3YGT6"/>
<keyword evidence="2 8" id="KW-0436">Ligase</keyword>
<comment type="subcellular location">
    <subcellularLocation>
        <location evidence="8">Cytoplasm</location>
    </subcellularLocation>
</comment>
<dbReference type="GO" id="GO:0006189">
    <property type="term" value="P:'de novo' IMP biosynthetic process"/>
    <property type="evidence" value="ECO:0007669"/>
    <property type="project" value="UniProtKB-UniRule"/>
</dbReference>
<feature type="binding site" evidence="8">
    <location>
        <position position="263"/>
    </location>
    <ligand>
        <name>Mg(2+)</name>
        <dbReference type="ChEBI" id="CHEBI:18420"/>
        <label>2</label>
    </ligand>
</feature>
<feature type="binding site" evidence="8">
    <location>
        <begin position="89"/>
        <end position="92"/>
    </location>
    <ligand>
        <name>substrate</name>
    </ligand>
</feature>
<dbReference type="InterPro" id="IPR041609">
    <property type="entry name" value="PurL_linker"/>
</dbReference>
<feature type="binding site" evidence="8">
    <location>
        <position position="528"/>
    </location>
    <ligand>
        <name>Mg(2+)</name>
        <dbReference type="ChEBI" id="CHEBI:18420"/>
        <label>1</label>
    </ligand>
</feature>
<dbReference type="Pfam" id="PF18072">
    <property type="entry name" value="FGAR-AT_linker"/>
    <property type="match status" value="1"/>
</dbReference>
<dbReference type="PANTHER" id="PTHR43555">
    <property type="entry name" value="PHOSPHORIBOSYLFORMYLGLYCINAMIDINE SYNTHASE SUBUNIT PURL"/>
    <property type="match status" value="1"/>
</dbReference>
<gene>
    <name evidence="8 12" type="primary">purL</name>
    <name evidence="12" type="ORF">ENV30_05920</name>
</gene>
<keyword evidence="3 8" id="KW-0479">Metal-binding</keyword>
<evidence type="ECO:0000256" key="5">
    <source>
        <dbReference type="ARBA" id="ARBA00022755"/>
    </source>
</evidence>
<dbReference type="EMBL" id="DTFV01000085">
    <property type="protein sequence ID" value="HGI30829.1"/>
    <property type="molecule type" value="Genomic_DNA"/>
</dbReference>
<feature type="binding site" evidence="8">
    <location>
        <position position="49"/>
    </location>
    <ligand>
        <name>ATP</name>
        <dbReference type="ChEBI" id="CHEBI:30616"/>
    </ligand>
</feature>
<feature type="binding site" evidence="8">
    <location>
        <position position="86"/>
    </location>
    <ligand>
        <name>ATP</name>
        <dbReference type="ChEBI" id="CHEBI:30616"/>
    </ligand>
</feature>
<comment type="function">
    <text evidence="8">Part of the phosphoribosylformylglycinamidine synthase complex involved in the purines biosynthetic pathway. Catalyzes the ATP-dependent conversion of formylglycinamide ribonucleotide (FGAR) and glutamine to yield formylglycinamidine ribonucleotide (FGAM) and glutamate. The FGAM synthase complex is composed of three subunits. PurQ produces an ammonia molecule by converting glutamine to glutamate. PurL transfers the ammonia molecule to FGAR to form FGAM in an ATP-dependent manner. PurS interacts with PurQ and PurL and is thought to assist in the transfer of the ammonia molecule from PurQ to PurL.</text>
</comment>
<evidence type="ECO:0000259" key="9">
    <source>
        <dbReference type="Pfam" id="PF00586"/>
    </source>
</evidence>
<dbReference type="HAMAP" id="MF_00420">
    <property type="entry name" value="PurL_2"/>
    <property type="match status" value="1"/>
</dbReference>
<keyword evidence="4 8" id="KW-0547">Nucleotide-binding</keyword>
<dbReference type="Gene3D" id="3.30.1330.10">
    <property type="entry name" value="PurM-like, N-terminal domain"/>
    <property type="match status" value="2"/>
</dbReference>
<keyword evidence="6 8" id="KW-0067">ATP-binding</keyword>
<evidence type="ECO:0000259" key="11">
    <source>
        <dbReference type="Pfam" id="PF18072"/>
    </source>
</evidence>
<evidence type="ECO:0000256" key="6">
    <source>
        <dbReference type="ARBA" id="ARBA00022840"/>
    </source>
</evidence>
<dbReference type="GO" id="GO:0004642">
    <property type="term" value="F:phosphoribosylformylglycinamidine synthase activity"/>
    <property type="evidence" value="ECO:0007669"/>
    <property type="project" value="UniProtKB-UniRule"/>
</dbReference>
<comment type="caution">
    <text evidence="8">Lacks conserved residue(s) required for the propagation of feature annotation.</text>
</comment>
<dbReference type="InterPro" id="IPR016188">
    <property type="entry name" value="PurM-like_N"/>
</dbReference>
<feature type="binding site" evidence="8">
    <location>
        <begin position="307"/>
        <end position="309"/>
    </location>
    <ligand>
        <name>substrate</name>
    </ligand>
</feature>
<feature type="domain" description="PurM-like N-terminal" evidence="9">
    <location>
        <begin position="70"/>
        <end position="184"/>
    </location>
</feature>
<dbReference type="InterPro" id="IPR010918">
    <property type="entry name" value="PurM-like_C_dom"/>
</dbReference>
<dbReference type="SUPFAM" id="SSF55326">
    <property type="entry name" value="PurM N-terminal domain-like"/>
    <property type="match status" value="2"/>
</dbReference>
<keyword evidence="1 8" id="KW-0963">Cytoplasm</keyword>
<reference evidence="12" key="1">
    <citation type="journal article" date="2020" name="mSystems">
        <title>Genome- and Community-Level Interaction Insights into Carbon Utilization and Element Cycling Functions of Hydrothermarchaeota in Hydrothermal Sediment.</title>
        <authorList>
            <person name="Zhou Z."/>
            <person name="Liu Y."/>
            <person name="Xu W."/>
            <person name="Pan J."/>
            <person name="Luo Z.H."/>
            <person name="Li M."/>
        </authorList>
    </citation>
    <scope>NUCLEOTIDE SEQUENCE [LARGE SCALE GENOMIC DNA]</scope>
    <source>
        <strain evidence="12">SpSt-747</strain>
    </source>
</reference>
<dbReference type="GO" id="GO:0005737">
    <property type="term" value="C:cytoplasm"/>
    <property type="evidence" value="ECO:0007669"/>
    <property type="project" value="UniProtKB-SubCell"/>
</dbReference>
<dbReference type="PIRSF" id="PIRSF001587">
    <property type="entry name" value="FGAM_synthase_II"/>
    <property type="match status" value="1"/>
</dbReference>
<keyword evidence="7 8" id="KW-0460">Magnesium</keyword>
<dbReference type="CDD" id="cd02203">
    <property type="entry name" value="PurL_repeat1"/>
    <property type="match status" value="1"/>
</dbReference>
<evidence type="ECO:0000256" key="3">
    <source>
        <dbReference type="ARBA" id="ARBA00022723"/>
    </source>
</evidence>
<keyword evidence="5 8" id="KW-0658">Purine biosynthesis</keyword>
<evidence type="ECO:0000256" key="1">
    <source>
        <dbReference type="ARBA" id="ARBA00022490"/>
    </source>
</evidence>
<comment type="caution">
    <text evidence="12">The sequence shown here is derived from an EMBL/GenBank/DDBJ whole genome shotgun (WGS) entry which is preliminary data.</text>
</comment>
<dbReference type="NCBIfam" id="TIGR01736">
    <property type="entry name" value="FGAM_synth_II"/>
    <property type="match status" value="1"/>
</dbReference>
<evidence type="ECO:0000259" key="10">
    <source>
        <dbReference type="Pfam" id="PF02769"/>
    </source>
</evidence>
<comment type="pathway">
    <text evidence="8">Purine metabolism; IMP biosynthesis via de novo pathway; 5-amino-1-(5-phospho-D-ribosyl)imidazole from N(2)-formyl-N(1)-(5-phospho-D-ribosyl)glycinamide: step 1/2.</text>
</comment>
<comment type="catalytic activity">
    <reaction evidence="8">
        <text>N(2)-formyl-N(1)-(5-phospho-beta-D-ribosyl)glycinamide + L-glutamine + ATP + H2O = 2-formamido-N(1)-(5-O-phospho-beta-D-ribosyl)acetamidine + L-glutamate + ADP + phosphate + H(+)</text>
        <dbReference type="Rhea" id="RHEA:17129"/>
        <dbReference type="ChEBI" id="CHEBI:15377"/>
        <dbReference type="ChEBI" id="CHEBI:15378"/>
        <dbReference type="ChEBI" id="CHEBI:29985"/>
        <dbReference type="ChEBI" id="CHEBI:30616"/>
        <dbReference type="ChEBI" id="CHEBI:43474"/>
        <dbReference type="ChEBI" id="CHEBI:58359"/>
        <dbReference type="ChEBI" id="CHEBI:147286"/>
        <dbReference type="ChEBI" id="CHEBI:147287"/>
        <dbReference type="ChEBI" id="CHEBI:456216"/>
        <dbReference type="EC" id="6.3.5.3"/>
    </reaction>
</comment>
<accession>A0A7V3YGT6</accession>
<dbReference type="EC" id="6.3.5.3" evidence="8"/>
<dbReference type="GO" id="GO:0005524">
    <property type="term" value="F:ATP binding"/>
    <property type="evidence" value="ECO:0007669"/>
    <property type="project" value="UniProtKB-UniRule"/>
</dbReference>
<proteinExistence type="inferred from homology"/>
<dbReference type="UniPathway" id="UPA00074">
    <property type="reaction ID" value="UER00128"/>
</dbReference>
<feature type="binding site" evidence="8">
    <location>
        <position position="112"/>
    </location>
    <ligand>
        <name>Mg(2+)</name>
        <dbReference type="ChEBI" id="CHEBI:18420"/>
        <label>2</label>
    </ligand>
</feature>
<dbReference type="GO" id="GO:0000287">
    <property type="term" value="F:magnesium ion binding"/>
    <property type="evidence" value="ECO:0007669"/>
    <property type="project" value="UniProtKB-UniRule"/>
</dbReference>
<feature type="domain" description="PurM-like C-terminal" evidence="10">
    <location>
        <begin position="565"/>
        <end position="705"/>
    </location>
</feature>
<name>A0A7V3YGT6_9BACT</name>
<evidence type="ECO:0000313" key="12">
    <source>
        <dbReference type="EMBL" id="HGI30829.1"/>
    </source>
</evidence>
<evidence type="ECO:0000256" key="8">
    <source>
        <dbReference type="HAMAP-Rule" id="MF_00420"/>
    </source>
</evidence>
<feature type="binding site" evidence="8">
    <location>
        <position position="235"/>
    </location>
    <ligand>
        <name>substrate</name>
    </ligand>
</feature>
<dbReference type="PANTHER" id="PTHR43555:SF1">
    <property type="entry name" value="PHOSPHORIBOSYLFORMYLGLYCINAMIDINE SYNTHASE SUBUNIT PURL"/>
    <property type="match status" value="1"/>
</dbReference>
<feature type="binding site" evidence="8">
    <location>
        <position position="88"/>
    </location>
    <ligand>
        <name>Mg(2+)</name>
        <dbReference type="ChEBI" id="CHEBI:18420"/>
        <label>1</label>
    </ligand>
</feature>
<protein>
    <recommendedName>
        <fullName evidence="8">Phosphoribosylformylglycinamidine synthase subunit PurL</fullName>
        <shortName evidence="8">FGAM synthase</shortName>
        <ecNumber evidence="8">6.3.5.3</ecNumber>
    </recommendedName>
    <alternativeName>
        <fullName evidence="8">Formylglycinamide ribonucleotide amidotransferase subunit II</fullName>
        <shortName evidence="8">FGAR amidotransferase II</shortName>
        <shortName evidence="8">FGAR-AT II</shortName>
    </alternativeName>
    <alternativeName>
        <fullName evidence="8">Glutamine amidotransferase PurL</fullName>
    </alternativeName>
    <alternativeName>
        <fullName evidence="8">Phosphoribosylformylglycinamidine synthase subunit II</fullName>
    </alternativeName>
</protein>
<dbReference type="InterPro" id="IPR010074">
    <property type="entry name" value="PRibForGlyAmidine_synth_PurL"/>
</dbReference>
<organism evidence="12">
    <name type="scientific">Candidatus Caldatribacterium californiense</name>
    <dbReference type="NCBI Taxonomy" id="1454726"/>
    <lineage>
        <taxon>Bacteria</taxon>
        <taxon>Pseudomonadati</taxon>
        <taxon>Atribacterota</taxon>
        <taxon>Atribacteria</taxon>
        <taxon>Atribacterales</taxon>
        <taxon>Candidatus Caldatribacteriaceae</taxon>
        <taxon>Candidatus Caldatribacterium</taxon>
    </lineage>
</organism>
<evidence type="ECO:0000256" key="4">
    <source>
        <dbReference type="ARBA" id="ARBA00022741"/>
    </source>
</evidence>
<feature type="domain" description="PurM-like C-terminal" evidence="10">
    <location>
        <begin position="197"/>
        <end position="351"/>
    </location>
</feature>
<dbReference type="InterPro" id="IPR036921">
    <property type="entry name" value="PurM-like_N_sf"/>
</dbReference>
<dbReference type="InterPro" id="IPR036676">
    <property type="entry name" value="PurM-like_C_sf"/>
</dbReference>
<feature type="binding site" evidence="8">
    <location>
        <position position="111"/>
    </location>
    <ligand>
        <name>substrate</name>
    </ligand>
</feature>
<evidence type="ECO:0000256" key="7">
    <source>
        <dbReference type="ARBA" id="ARBA00022842"/>
    </source>
</evidence>
<comment type="similarity">
    <text evidence="8">Belongs to the FGAMS family.</text>
</comment>
<feature type="active site" description="Proton acceptor" evidence="8">
    <location>
        <position position="90"/>
    </location>
</feature>
<dbReference type="Pfam" id="PF02769">
    <property type="entry name" value="AIRS_C"/>
    <property type="match status" value="2"/>
</dbReference>
<sequence length="736" mass="80000">MHAVELEKVARELGLRKEEYERILAILGRVPTLTEVAMFSVEWSEHCGYPHSRKWLELLPREGRFEVLVGEDAGGIVYDDMAIVFKMESHNHPSQIEPKQGAATGIGGIIRDILGSGARPIACLDSLHFGPLEDPRSRYVMRGVVEGIAWYGNCVGVPTVAGEVWFYPAFRGNCLVNVMCLGIAPRERLARARAQGVGNAILYVGNRTGRDGIGGCSILASQEFAENEEKRPSVQIGDPFTEKCLIEATLEALATGFVVGIKDMGAAGLTCSSSEMAASGGSGVDIDLDRVPVREEGMEAWEIMMSESQERMLLCVEKGHEEEIRSIFRKWGLEAEVIGRVTDTGRVTVRYRGEVVADIPAKELVRPPVYTPERVRPAYLDAINNLTLDDVPLPGDLREAFEKLLGSPNLASKRWIFEQYDHMVQTNTVILPGTGTVVLRVKGKPWGIAVTTDCNPFYCYLDPYRGAQIAVAEAARNLASCGARPAGVTDCLNFGNPEKPDRYWQFVAAILGLSEACRFFKIPVVSGNVSFYNESPLGAVYPTPTIGMVGIVQDVTRALRGCFSEEGSLILLFGETKEELGGSEYLRVVHGIEAGPPPSLDLGFEKRLQEFLIQCIEDGLFLSCCDVSEGGLAIAVAEAALSGERAFGVEVDLAPLGGLREDVLLFGESCGRALASVSPACFEEIAGRAKRWGIPCALLGRVGGDCLVFRQGSRVLFSVPVAEALRIWEGVLAKYA</sequence>
<feature type="binding site" evidence="8">
    <location>
        <position position="530"/>
    </location>
    <ligand>
        <name>substrate</name>
    </ligand>
</feature>
<feature type="domain" description="Phosphoribosylformylglycinamidine synthase linker" evidence="11">
    <location>
        <begin position="7"/>
        <end position="49"/>
    </location>
</feature>
<feature type="active site" evidence="8">
    <location>
        <position position="46"/>
    </location>
</feature>
<dbReference type="NCBIfam" id="NF002290">
    <property type="entry name" value="PRK01213.1"/>
    <property type="match status" value="1"/>
</dbReference>
<dbReference type="SUPFAM" id="SSF56042">
    <property type="entry name" value="PurM C-terminal domain-like"/>
    <property type="match status" value="2"/>
</dbReference>
<feature type="domain" description="PurM-like N-terminal" evidence="9">
    <location>
        <begin position="438"/>
        <end position="552"/>
    </location>
</feature>
<dbReference type="Pfam" id="PF00586">
    <property type="entry name" value="AIRS"/>
    <property type="match status" value="2"/>
</dbReference>
<comment type="subunit">
    <text evidence="8">Monomer. Part of the FGAM synthase complex composed of 1 PurL, 1 PurQ and 2 PurS subunits.</text>
</comment>
<dbReference type="CDD" id="cd02204">
    <property type="entry name" value="PurL_repeat2"/>
    <property type="match status" value="1"/>
</dbReference>
<feature type="binding site" evidence="8">
    <location>
        <position position="527"/>
    </location>
    <ligand>
        <name>ATP</name>
        <dbReference type="ChEBI" id="CHEBI:30616"/>
    </ligand>
</feature>
<feature type="binding site" evidence="8">
    <location>
        <position position="490"/>
    </location>
    <ligand>
        <name>ATP</name>
        <dbReference type="ChEBI" id="CHEBI:30616"/>
    </ligand>
</feature>